<dbReference type="Pfam" id="PF18912">
    <property type="entry name" value="DZR_2"/>
    <property type="match status" value="1"/>
</dbReference>
<evidence type="ECO:0000313" key="3">
    <source>
        <dbReference type="EMBL" id="MET3731545.1"/>
    </source>
</evidence>
<dbReference type="RefSeq" id="WP_354507904.1">
    <property type="nucleotide sequence ID" value="NZ_JBEPMO010000004.1"/>
</dbReference>
<comment type="similarity">
    <text evidence="1">Belongs to the ComF/GntX family.</text>
</comment>
<feature type="domain" description="Double zinc ribbon" evidence="2">
    <location>
        <begin position="11"/>
        <end position="42"/>
    </location>
</feature>
<proteinExistence type="inferred from homology"/>
<gene>
    <name evidence="3" type="ORF">ABID46_001114</name>
</gene>
<accession>A0ABV2LSI7</accession>
<dbReference type="InterPro" id="IPR000836">
    <property type="entry name" value="PRTase_dom"/>
</dbReference>
<evidence type="ECO:0000256" key="1">
    <source>
        <dbReference type="ARBA" id="ARBA00008007"/>
    </source>
</evidence>
<dbReference type="Proteomes" id="UP001549146">
    <property type="component" value="Unassembled WGS sequence"/>
</dbReference>
<protein>
    <submittedName>
        <fullName evidence="3">ComF family protein</fullName>
    </submittedName>
</protein>
<evidence type="ECO:0000313" key="4">
    <source>
        <dbReference type="Proteomes" id="UP001549146"/>
    </source>
</evidence>
<dbReference type="Gene3D" id="3.40.50.2020">
    <property type="match status" value="1"/>
</dbReference>
<sequence length="225" mass="25662">MEIQSIGQAIFDLFFPRRCLNCDAIISFDNPLCIPCAANLPYTHWHLDKENPAYTKLKKLCNLSSAHSFLYFQHNNVTQKLLHHLKYLNHPEIGILLADKAKSELDLSKFDGIIPVPIHPKKEKKRGYNQVVPYAKTLAEHFEIPLREDILIRKENNPSQILKNRSKRLTTLQTAFGLTNQPIEGHFLLMDDVLTTGATISTCVNLIHTEYPEAKISVMTIAFAQ</sequence>
<dbReference type="PANTHER" id="PTHR47505">
    <property type="entry name" value="DNA UTILIZATION PROTEIN YHGH"/>
    <property type="match status" value="1"/>
</dbReference>
<keyword evidence="4" id="KW-1185">Reference proteome</keyword>
<evidence type="ECO:0000259" key="2">
    <source>
        <dbReference type="Pfam" id="PF18912"/>
    </source>
</evidence>
<dbReference type="InterPro" id="IPR051910">
    <property type="entry name" value="ComF/GntX_DNA_util-trans"/>
</dbReference>
<dbReference type="InterPro" id="IPR044005">
    <property type="entry name" value="DZR_2"/>
</dbReference>
<comment type="caution">
    <text evidence="3">The sequence shown here is derived from an EMBL/GenBank/DDBJ whole genome shotgun (WGS) entry which is preliminary data.</text>
</comment>
<name>A0ABV2LSI7_9FLAO</name>
<dbReference type="CDD" id="cd06223">
    <property type="entry name" value="PRTases_typeI"/>
    <property type="match status" value="1"/>
</dbReference>
<dbReference type="PANTHER" id="PTHR47505:SF1">
    <property type="entry name" value="DNA UTILIZATION PROTEIN YHGH"/>
    <property type="match status" value="1"/>
</dbReference>
<organism evidence="3 4">
    <name type="scientific">Moheibacter stercoris</name>
    <dbReference type="NCBI Taxonomy" id="1628251"/>
    <lineage>
        <taxon>Bacteria</taxon>
        <taxon>Pseudomonadati</taxon>
        <taxon>Bacteroidota</taxon>
        <taxon>Flavobacteriia</taxon>
        <taxon>Flavobacteriales</taxon>
        <taxon>Weeksellaceae</taxon>
        <taxon>Moheibacter</taxon>
    </lineage>
</organism>
<dbReference type="SUPFAM" id="SSF53271">
    <property type="entry name" value="PRTase-like"/>
    <property type="match status" value="1"/>
</dbReference>
<reference evidence="3 4" key="1">
    <citation type="submission" date="2024-06" db="EMBL/GenBank/DDBJ databases">
        <title>Genomic Encyclopedia of Type Strains, Phase IV (KMG-IV): sequencing the most valuable type-strain genomes for metagenomic binning, comparative biology and taxonomic classification.</title>
        <authorList>
            <person name="Goeker M."/>
        </authorList>
    </citation>
    <scope>NUCLEOTIDE SEQUENCE [LARGE SCALE GENOMIC DNA]</scope>
    <source>
        <strain evidence="3 4">DSM 29388</strain>
    </source>
</reference>
<dbReference type="EMBL" id="JBEPMO010000004">
    <property type="protein sequence ID" value="MET3731545.1"/>
    <property type="molecule type" value="Genomic_DNA"/>
</dbReference>
<dbReference type="InterPro" id="IPR029057">
    <property type="entry name" value="PRTase-like"/>
</dbReference>